<evidence type="ECO:0000256" key="1">
    <source>
        <dbReference type="SAM" id="MobiDB-lite"/>
    </source>
</evidence>
<organism evidence="2 3">
    <name type="scientific">Cinara cedri</name>
    <dbReference type="NCBI Taxonomy" id="506608"/>
    <lineage>
        <taxon>Eukaryota</taxon>
        <taxon>Metazoa</taxon>
        <taxon>Ecdysozoa</taxon>
        <taxon>Arthropoda</taxon>
        <taxon>Hexapoda</taxon>
        <taxon>Insecta</taxon>
        <taxon>Pterygota</taxon>
        <taxon>Neoptera</taxon>
        <taxon>Paraneoptera</taxon>
        <taxon>Hemiptera</taxon>
        <taxon>Sternorrhyncha</taxon>
        <taxon>Aphidomorpha</taxon>
        <taxon>Aphidoidea</taxon>
        <taxon>Aphididae</taxon>
        <taxon>Lachninae</taxon>
        <taxon>Cinara</taxon>
    </lineage>
</organism>
<dbReference type="Proteomes" id="UP000325440">
    <property type="component" value="Unassembled WGS sequence"/>
</dbReference>
<dbReference type="AlphaFoldDB" id="A0A5E4MY93"/>
<dbReference type="OrthoDB" id="6630445at2759"/>
<feature type="compositionally biased region" description="Basic residues" evidence="1">
    <location>
        <begin position="44"/>
        <end position="58"/>
    </location>
</feature>
<evidence type="ECO:0008006" key="4">
    <source>
        <dbReference type="Google" id="ProtNLM"/>
    </source>
</evidence>
<proteinExistence type="predicted"/>
<feature type="compositionally biased region" description="Polar residues" evidence="1">
    <location>
        <begin position="29"/>
        <end position="41"/>
    </location>
</feature>
<name>A0A5E4MY93_9HEMI</name>
<evidence type="ECO:0000313" key="2">
    <source>
        <dbReference type="EMBL" id="VVC36613.1"/>
    </source>
</evidence>
<feature type="compositionally biased region" description="Basic and acidic residues" evidence="1">
    <location>
        <begin position="67"/>
        <end position="76"/>
    </location>
</feature>
<accession>A0A5E4MY93</accession>
<gene>
    <name evidence="2" type="ORF">CINCED_3A019008</name>
</gene>
<evidence type="ECO:0000313" key="3">
    <source>
        <dbReference type="Proteomes" id="UP000325440"/>
    </source>
</evidence>
<feature type="region of interest" description="Disordered" evidence="1">
    <location>
        <begin position="1"/>
        <end position="76"/>
    </location>
</feature>
<keyword evidence="3" id="KW-1185">Reference proteome</keyword>
<dbReference type="EMBL" id="CABPRJ010001434">
    <property type="protein sequence ID" value="VVC36613.1"/>
    <property type="molecule type" value="Genomic_DNA"/>
</dbReference>
<sequence length="295" mass="32680">MAGAPVAGGSKPTKTMTYAERVRFREPITTDTEATATSDQFTVVRRKKNRKPKNKKQHLTSGTDSGTETRSKVKPDVLQKKAKAERLKKIEPPKTFTVGVGTSTVGDVKKTLWSDLLKKLDAPNIVSTRVMPKGDLQITPADKATYDALKRISSERTDVVQNTLRKPMVMIHDVDVTLTGEVLASTLAIQNSVLGLSSEEAIEGIEPSFKRGPPNKETVHWVCLVKPEVMSKIAGKKVFLGMSCCRITEYFDYNQCFKCLQYGHREKFCVSMFTACYHCAEKSHTGARSNITSVC</sequence>
<reference evidence="2 3" key="1">
    <citation type="submission" date="2019-08" db="EMBL/GenBank/DDBJ databases">
        <authorList>
            <person name="Alioto T."/>
            <person name="Alioto T."/>
            <person name="Gomez Garrido J."/>
        </authorList>
    </citation>
    <scope>NUCLEOTIDE SEQUENCE [LARGE SCALE GENOMIC DNA]</scope>
</reference>
<protein>
    <recommendedName>
        <fullName evidence="4">Zinc finger, CCHC-type</fullName>
    </recommendedName>
</protein>